<dbReference type="Gene3D" id="3.40.50.12780">
    <property type="entry name" value="N-terminal domain of ligase-like"/>
    <property type="match status" value="1"/>
</dbReference>
<dbReference type="InterPro" id="IPR036736">
    <property type="entry name" value="ACP-like_sf"/>
</dbReference>
<dbReference type="Pfam" id="PF03171">
    <property type="entry name" value="2OG-FeII_Oxy"/>
    <property type="match status" value="1"/>
</dbReference>
<dbReference type="Gene3D" id="3.40.50.1820">
    <property type="entry name" value="alpha/beta hydrolase"/>
    <property type="match status" value="1"/>
</dbReference>
<dbReference type="PROSITE" id="PS00455">
    <property type="entry name" value="AMP_BINDING"/>
    <property type="match status" value="1"/>
</dbReference>
<dbReference type="PROSITE" id="PS50075">
    <property type="entry name" value="CARRIER"/>
    <property type="match status" value="1"/>
</dbReference>
<feature type="domain" description="Carrier" evidence="4">
    <location>
        <begin position="596"/>
        <end position="674"/>
    </location>
</feature>
<dbReference type="Gene3D" id="3.30.300.30">
    <property type="match status" value="1"/>
</dbReference>
<dbReference type="Pfam" id="PF00975">
    <property type="entry name" value="Thioesterase"/>
    <property type="match status" value="1"/>
</dbReference>
<dbReference type="InterPro" id="IPR042099">
    <property type="entry name" value="ANL_N_sf"/>
</dbReference>
<dbReference type="SMART" id="SM00824">
    <property type="entry name" value="PKS_TE"/>
    <property type="match status" value="1"/>
</dbReference>
<dbReference type="InterPro" id="IPR026992">
    <property type="entry name" value="DIOX_N"/>
</dbReference>
<evidence type="ECO:0000313" key="6">
    <source>
        <dbReference type="EMBL" id="PPQ91960.1"/>
    </source>
</evidence>
<dbReference type="Pfam" id="PF00501">
    <property type="entry name" value="AMP-binding"/>
    <property type="match status" value="1"/>
</dbReference>
<feature type="domain" description="Fe2OG dioxygenase" evidence="5">
    <location>
        <begin position="1161"/>
        <end position="1268"/>
    </location>
</feature>
<dbReference type="GO" id="GO:0006633">
    <property type="term" value="P:fatty acid biosynthetic process"/>
    <property type="evidence" value="ECO:0007669"/>
    <property type="project" value="TreeGrafter"/>
</dbReference>
<keyword evidence="3" id="KW-0808">Transferase</keyword>
<dbReference type="PANTHER" id="PTHR24096:SF267">
    <property type="entry name" value="MALONATE--COA LIGASE ACSF3, MITOCHONDRIAL"/>
    <property type="match status" value="1"/>
</dbReference>
<protein>
    <recommendedName>
        <fullName evidence="8">Carrier domain-containing protein</fullName>
    </recommendedName>
</protein>
<dbReference type="InterPro" id="IPR027443">
    <property type="entry name" value="IPNS-like_sf"/>
</dbReference>
<dbReference type="InterPro" id="IPR020802">
    <property type="entry name" value="TesA-like"/>
</dbReference>
<gene>
    <name evidence="6" type="ORF">CVT25_004434</name>
</gene>
<dbReference type="Pfam" id="PF14226">
    <property type="entry name" value="DIOX_N"/>
    <property type="match status" value="1"/>
</dbReference>
<evidence type="ECO:0000256" key="1">
    <source>
        <dbReference type="ARBA" id="ARBA00022450"/>
    </source>
</evidence>
<reference evidence="6 7" key="1">
    <citation type="journal article" date="2018" name="Evol. Lett.">
        <title>Horizontal gene cluster transfer increased hallucinogenic mushroom diversity.</title>
        <authorList>
            <person name="Reynolds H.T."/>
            <person name="Vijayakumar V."/>
            <person name="Gluck-Thaler E."/>
            <person name="Korotkin H.B."/>
            <person name="Matheny P.B."/>
            <person name="Slot J.C."/>
        </authorList>
    </citation>
    <scope>NUCLEOTIDE SEQUENCE [LARGE SCALE GENOMIC DNA]</scope>
    <source>
        <strain evidence="6 7">2631</strain>
    </source>
</reference>
<evidence type="ECO:0000256" key="3">
    <source>
        <dbReference type="ARBA" id="ARBA00022679"/>
    </source>
</evidence>
<evidence type="ECO:0000256" key="2">
    <source>
        <dbReference type="ARBA" id="ARBA00022553"/>
    </source>
</evidence>
<dbReference type="PANTHER" id="PTHR24096">
    <property type="entry name" value="LONG-CHAIN-FATTY-ACID--COA LIGASE"/>
    <property type="match status" value="1"/>
</dbReference>
<evidence type="ECO:0000313" key="7">
    <source>
        <dbReference type="Proteomes" id="UP000283269"/>
    </source>
</evidence>
<dbReference type="InterPro" id="IPR020845">
    <property type="entry name" value="AMP-binding_CS"/>
</dbReference>
<dbReference type="SUPFAM" id="SSF53474">
    <property type="entry name" value="alpha/beta-Hydrolases"/>
    <property type="match status" value="1"/>
</dbReference>
<keyword evidence="2" id="KW-0597">Phosphoprotein</keyword>
<dbReference type="Proteomes" id="UP000283269">
    <property type="component" value="Unassembled WGS sequence"/>
</dbReference>
<dbReference type="PROSITE" id="PS51471">
    <property type="entry name" value="FE2OG_OXY"/>
    <property type="match status" value="1"/>
</dbReference>
<evidence type="ECO:0000259" key="5">
    <source>
        <dbReference type="PROSITE" id="PS51471"/>
    </source>
</evidence>
<organism evidence="6 7">
    <name type="scientific">Psilocybe cyanescens</name>
    <dbReference type="NCBI Taxonomy" id="93625"/>
    <lineage>
        <taxon>Eukaryota</taxon>
        <taxon>Fungi</taxon>
        <taxon>Dikarya</taxon>
        <taxon>Basidiomycota</taxon>
        <taxon>Agaricomycotina</taxon>
        <taxon>Agaricomycetes</taxon>
        <taxon>Agaricomycetidae</taxon>
        <taxon>Agaricales</taxon>
        <taxon>Agaricineae</taxon>
        <taxon>Strophariaceae</taxon>
        <taxon>Psilocybe</taxon>
    </lineage>
</organism>
<keyword evidence="7" id="KW-1185">Reference proteome</keyword>
<dbReference type="InterPro" id="IPR001031">
    <property type="entry name" value="Thioesterase"/>
</dbReference>
<dbReference type="Gene3D" id="2.60.120.330">
    <property type="entry name" value="B-lactam Antibiotic, Isopenicillin N Synthase, Chain"/>
    <property type="match status" value="1"/>
</dbReference>
<dbReference type="OrthoDB" id="288590at2759"/>
<dbReference type="SUPFAM" id="SSF47336">
    <property type="entry name" value="ACP-like"/>
    <property type="match status" value="1"/>
</dbReference>
<dbReference type="SUPFAM" id="SSF51197">
    <property type="entry name" value="Clavaminate synthase-like"/>
    <property type="match status" value="1"/>
</dbReference>
<dbReference type="Gene3D" id="1.10.1200.10">
    <property type="entry name" value="ACP-like"/>
    <property type="match status" value="1"/>
</dbReference>
<dbReference type="GO" id="GO:0031957">
    <property type="term" value="F:very long-chain fatty acid-CoA ligase activity"/>
    <property type="evidence" value="ECO:0007669"/>
    <property type="project" value="TreeGrafter"/>
</dbReference>
<dbReference type="InterPro" id="IPR045851">
    <property type="entry name" value="AMP-bd_C_sf"/>
</dbReference>
<evidence type="ECO:0000259" key="4">
    <source>
        <dbReference type="PROSITE" id="PS50075"/>
    </source>
</evidence>
<dbReference type="GO" id="GO:0016740">
    <property type="term" value="F:transferase activity"/>
    <property type="evidence" value="ECO:0007669"/>
    <property type="project" value="UniProtKB-KW"/>
</dbReference>
<proteinExistence type="predicted"/>
<dbReference type="Pfam" id="PF23297">
    <property type="entry name" value="ACP_SdgA_C"/>
    <property type="match status" value="1"/>
</dbReference>
<comment type="caution">
    <text evidence="6">The sequence shown here is derived from an EMBL/GenBank/DDBJ whole genome shotgun (WGS) entry which is preliminary data.</text>
</comment>
<dbReference type="InterPro" id="IPR009081">
    <property type="entry name" value="PP-bd_ACP"/>
</dbReference>
<accession>A0A409XMM7</accession>
<evidence type="ECO:0008006" key="8">
    <source>
        <dbReference type="Google" id="ProtNLM"/>
    </source>
</evidence>
<dbReference type="STRING" id="93625.A0A409XMM7"/>
<dbReference type="InterPro" id="IPR000873">
    <property type="entry name" value="AMP-dep_synth/lig_dom"/>
</dbReference>
<sequence length="1338" mass="148044">METNGPTTITELLTLRAKTSSSVVHFLGESGDVTSSYTFFELIDSAKLIAKALLSSGLQGGGKDIVVAKFDDQRSHILVFWGCAFGQSPLGLPGIPYCPLPPFHPDESRQALLLNHLQNLFGSPTFISDASALLVVKRLVPELRSIDVEQILNMTTFDASLDAQISPFRAASTDETVAIMLTSGSTGNSKGVILPHSVMLSAVRGKALKHGTKESDTFLNWINFDHVANVTEAHLHAIWAGASQYQVIPSAIIRKPRNLLDWCSRYRVTHTFSPNFLLAMICRDATLSPTSSESTGTLDLSALRVIITGGEANPVTTAVEFSDIIERFGAPRTTLRAAFGMTETGAGIIYNTLPILRNVSDYKGVTYLSIGTSHVGGKVRVMDPVTSSPCPPGVVGQLQMSGPSIFSEYYANPAATSDSFTSDGWFITGDLSLIDDDGNVHMLGRHKDVINVNGVKHPCVDIEHYIADSNIDGVESSCVFACALRLEGADTETYTIFYQHTSVAIEEDTIASWTDDDLKAVLDTNQRIRNICAAFCSQAPHVVLPLPRNFFFKTALGKVSRIALAKAYGEQKFNIIEKYIGEASARRQKARAASAAPRSDLEKTVCEGVSVVFELDLATIDLSQNIFDMGASSMHLIRLKTFLQDRFGIFNIPTIELLQRPIISEISSYVQQLVDQGNDHQAPYNPLLCLNPQGSKPPVYLVHPGVGEVLIFINLARILNDDRPVYALRARGFEAGETPPSSMQEMVEIYADAIVKNNPTGPYYLAGYSFGAGIAFEIGKLLETRGKVVPWLGVLNLPPFIQFRVKELVWVETLLNLSMFLALIRSDDFEHFKSALLLQNPGGDSDLEPSNSRQLIEWTFAHCNQSRLAELNMPIEYFHRWINVAYDVSFTGRTYVPSGCVKSALTTVFCAIPLPSMGTREEYKRDRLSKWKDYSGKNFEMVDVDGEHYTMISETHVESFASKMRAALHRAETLQSPAPAPAVPSRQNFDAVPTIDFSLAKSNPTEYFNQLKFALEDVGFGIFINVPGFEQSFQDEVFDLVAQFFKKPEEWKSSIGTDKSPSLRGHFRCDTIEGPHKAYAEAFRFGAERPAHDNPNIPFWLRIHEGPNQWPSEADLPCFREKIETLFDRYHALNLALNKDIATLLDVLNSVIDDYFPSPSEFNAAIWHYLALTPEMKASEREGFVNGMHEHRDPSTFLTCLIQSRPGLQVQNHSGAWVDIPMVEGGVVCNVGMQFMRLTGGKLVATTHRVNTLKIDSDRYTIPYVLTTKLEKPVVPLPQFDNPSIVKVHVAPNSKVQALMAVEDPSTRSGYARLSLFPAAAQKMYPKEWEEANKLGIV</sequence>
<dbReference type="EMBL" id="NHYD01001200">
    <property type="protein sequence ID" value="PPQ91960.1"/>
    <property type="molecule type" value="Genomic_DNA"/>
</dbReference>
<dbReference type="InterPro" id="IPR005123">
    <property type="entry name" value="Oxoglu/Fe-dep_dioxygenase_dom"/>
</dbReference>
<keyword evidence="1" id="KW-0596">Phosphopantetheine</keyword>
<name>A0A409XMM7_PSICY</name>
<dbReference type="InterPro" id="IPR044861">
    <property type="entry name" value="IPNS-like_FE2OG_OXY"/>
</dbReference>
<dbReference type="SUPFAM" id="SSF56801">
    <property type="entry name" value="Acetyl-CoA synthetase-like"/>
    <property type="match status" value="1"/>
</dbReference>
<dbReference type="InParanoid" id="A0A409XMM7"/>
<dbReference type="InterPro" id="IPR029058">
    <property type="entry name" value="AB_hydrolase_fold"/>
</dbReference>